<proteinExistence type="predicted"/>
<reference evidence="2 3" key="1">
    <citation type="submission" date="2017-03" db="EMBL/GenBank/DDBJ databases">
        <title>The genome sequence of Candidatus Rickettsiella viridis.</title>
        <authorList>
            <person name="Nikoh N."/>
            <person name="Tsuchida T."/>
            <person name="Yamaguchi K."/>
            <person name="Maeda T."/>
            <person name="Shigenobu S."/>
            <person name="Fukatsu T."/>
        </authorList>
    </citation>
    <scope>NUCLEOTIDE SEQUENCE [LARGE SCALE GENOMIC DNA]</scope>
    <source>
        <strain evidence="2 3">Ap-RA04</strain>
    </source>
</reference>
<evidence type="ECO:0000313" key="2">
    <source>
        <dbReference type="EMBL" id="BBB15831.1"/>
    </source>
</evidence>
<gene>
    <name evidence="2" type="ORF">RVIR1_13860</name>
</gene>
<name>A0A2Z5UXE8_9COXI</name>
<organism evidence="2 3">
    <name type="scientific">Candidatus Rickettsiella viridis</name>
    <dbReference type="NCBI Taxonomy" id="676208"/>
    <lineage>
        <taxon>Bacteria</taxon>
        <taxon>Pseudomonadati</taxon>
        <taxon>Pseudomonadota</taxon>
        <taxon>Gammaproteobacteria</taxon>
        <taxon>Legionellales</taxon>
        <taxon>Coxiellaceae</taxon>
        <taxon>Rickettsiella</taxon>
    </lineage>
</organism>
<dbReference type="AlphaFoldDB" id="A0A2Z5UXE8"/>
<dbReference type="Proteomes" id="UP000282483">
    <property type="component" value="Chromosome"/>
</dbReference>
<protein>
    <recommendedName>
        <fullName evidence="4">Transposase</fullName>
    </recommendedName>
</protein>
<evidence type="ECO:0008006" key="4">
    <source>
        <dbReference type="Google" id="ProtNLM"/>
    </source>
</evidence>
<keyword evidence="3" id="KW-1185">Reference proteome</keyword>
<evidence type="ECO:0000313" key="3">
    <source>
        <dbReference type="Proteomes" id="UP000282483"/>
    </source>
</evidence>
<dbReference type="EMBL" id="AP018005">
    <property type="protein sequence ID" value="BBB15831.1"/>
    <property type="molecule type" value="Genomic_DNA"/>
</dbReference>
<feature type="region of interest" description="Disordered" evidence="1">
    <location>
        <begin position="1"/>
        <end position="22"/>
    </location>
</feature>
<dbReference type="KEGG" id="rvi:RVIR1_13860"/>
<evidence type="ECO:0000256" key="1">
    <source>
        <dbReference type="SAM" id="MobiDB-lite"/>
    </source>
</evidence>
<dbReference type="RefSeq" id="WP_172594003.1">
    <property type="nucleotide sequence ID" value="NZ_AP018005.1"/>
</dbReference>
<sequence length="53" mass="6220">MINRIKKFPSHSAIGRENSRRSKVRKRVEHIFGFMQHPMKGKFIRTIVLATLA</sequence>
<accession>A0A2Z5UXE8</accession>